<accession>A0A6A5JZB1</accession>
<dbReference type="OrthoDB" id="5413827at2759"/>
<gene>
    <name evidence="1" type="ORF">BDW02DRAFT_633741</name>
</gene>
<evidence type="ECO:0000313" key="1">
    <source>
        <dbReference type="EMBL" id="KAF1830338.1"/>
    </source>
</evidence>
<dbReference type="Proteomes" id="UP000800040">
    <property type="component" value="Unassembled WGS sequence"/>
</dbReference>
<sequence>MPVMADTGDSSVDQAAITSLNVRNSPLLRLPGELRIKIYGYVLRQDEYWVIGHGGPTPAWYKPGNRLALLSACRQLYQETHLLPFALNEFYFVGYYELQDFCLAIGPAGRHSIRKFRLRDSLFPALVAVSTMQSHGIPLLSLALPNVERVRVVITTDRADISSIWRTGGMYRLLNWSRHGMGEHVDVQIELLQI</sequence>
<keyword evidence="2" id="KW-1185">Reference proteome</keyword>
<reference evidence="1" key="1">
    <citation type="submission" date="2020-01" db="EMBL/GenBank/DDBJ databases">
        <authorList>
            <consortium name="DOE Joint Genome Institute"/>
            <person name="Haridas S."/>
            <person name="Albert R."/>
            <person name="Binder M."/>
            <person name="Bloem J."/>
            <person name="Labutti K."/>
            <person name="Salamov A."/>
            <person name="Andreopoulos B."/>
            <person name="Baker S.E."/>
            <person name="Barry K."/>
            <person name="Bills G."/>
            <person name="Bluhm B.H."/>
            <person name="Cannon C."/>
            <person name="Castanera R."/>
            <person name="Culley D.E."/>
            <person name="Daum C."/>
            <person name="Ezra D."/>
            <person name="Gonzalez J.B."/>
            <person name="Henrissat B."/>
            <person name="Kuo A."/>
            <person name="Liang C."/>
            <person name="Lipzen A."/>
            <person name="Lutzoni F."/>
            <person name="Magnuson J."/>
            <person name="Mondo S."/>
            <person name="Nolan M."/>
            <person name="Ohm R."/>
            <person name="Pangilinan J."/>
            <person name="Park H.-J."/>
            <person name="Ramirez L."/>
            <person name="Alfaro M."/>
            <person name="Sun H."/>
            <person name="Tritt A."/>
            <person name="Yoshinaga Y."/>
            <person name="Zwiers L.-H."/>
            <person name="Turgeon B.G."/>
            <person name="Goodwin S.B."/>
            <person name="Spatafora J.W."/>
            <person name="Crous P.W."/>
            <person name="Grigoriev I.V."/>
        </authorList>
    </citation>
    <scope>NUCLEOTIDE SEQUENCE</scope>
    <source>
        <strain evidence="1">P77</strain>
    </source>
</reference>
<proteinExistence type="predicted"/>
<organism evidence="1 2">
    <name type="scientific">Decorospora gaudefroyi</name>
    <dbReference type="NCBI Taxonomy" id="184978"/>
    <lineage>
        <taxon>Eukaryota</taxon>
        <taxon>Fungi</taxon>
        <taxon>Dikarya</taxon>
        <taxon>Ascomycota</taxon>
        <taxon>Pezizomycotina</taxon>
        <taxon>Dothideomycetes</taxon>
        <taxon>Pleosporomycetidae</taxon>
        <taxon>Pleosporales</taxon>
        <taxon>Pleosporineae</taxon>
        <taxon>Pleosporaceae</taxon>
        <taxon>Decorospora</taxon>
    </lineage>
</organism>
<protein>
    <submittedName>
        <fullName evidence="1">Uncharacterized protein</fullName>
    </submittedName>
</protein>
<name>A0A6A5JZB1_9PLEO</name>
<dbReference type="PANTHER" id="PTHR38790">
    <property type="entry name" value="2EXR DOMAIN-CONTAINING PROTEIN-RELATED"/>
    <property type="match status" value="1"/>
</dbReference>
<dbReference type="EMBL" id="ML975400">
    <property type="protein sequence ID" value="KAF1830338.1"/>
    <property type="molecule type" value="Genomic_DNA"/>
</dbReference>
<dbReference type="AlphaFoldDB" id="A0A6A5JZB1"/>
<dbReference type="PANTHER" id="PTHR38790:SF4">
    <property type="entry name" value="2EXR DOMAIN-CONTAINING PROTEIN"/>
    <property type="match status" value="1"/>
</dbReference>
<evidence type="ECO:0000313" key="2">
    <source>
        <dbReference type="Proteomes" id="UP000800040"/>
    </source>
</evidence>